<dbReference type="EMBL" id="GBEZ01008331">
    <property type="protein sequence ID" value="JAC77203.1"/>
    <property type="molecule type" value="Transcribed_RNA"/>
</dbReference>
<feature type="non-terminal residue" evidence="4">
    <location>
        <position position="238"/>
    </location>
</feature>
<evidence type="ECO:0000256" key="2">
    <source>
        <dbReference type="ARBA" id="ARBA00022737"/>
    </source>
</evidence>
<name>A0A061RZ18_9CHLO</name>
<evidence type="ECO:0000259" key="3">
    <source>
        <dbReference type="PROSITE" id="PS50897"/>
    </source>
</evidence>
<dbReference type="PANTHER" id="PTHR44083">
    <property type="entry name" value="TOPLESS-RELATED PROTEIN 1-RELATED"/>
    <property type="match status" value="1"/>
</dbReference>
<dbReference type="PROSITE" id="PS50896">
    <property type="entry name" value="LISH"/>
    <property type="match status" value="1"/>
</dbReference>
<accession>A0A061RZ18</accession>
<dbReference type="SMART" id="SM00668">
    <property type="entry name" value="CTLH"/>
    <property type="match status" value="1"/>
</dbReference>
<keyword evidence="2" id="KW-0677">Repeat</keyword>
<feature type="domain" description="CTLH" evidence="3">
    <location>
        <begin position="44"/>
        <end position="101"/>
    </location>
</feature>
<protein>
    <submittedName>
        <fullName evidence="4">Wd-40 repeat family protein</fullName>
    </submittedName>
</protein>
<keyword evidence="1" id="KW-0853">WD repeat</keyword>
<sequence length="238" mass="26057">MSGHGASVDEAAATQDLLYLVLQFLEEEQLTDAAQALQRQTGLYFSLKHVEQLILAGDFDTADSYVGAFTSLQDSASSVKLFFELRKAKYLEALDDGDRARAVAILRDELRVFRDYSPEVYREMALLLTLDNFRENEQLKSHGDRAAARRRLQLEVRDIVAKNPALSRRTQLPKMPPSMLKSLVNQGVFLQRSSGGVSLHAAMQAGPLSAASTSTAYPYVHAGILPPPLSTSGPFAGG</sequence>
<dbReference type="InterPro" id="IPR027728">
    <property type="entry name" value="Topless_fam"/>
</dbReference>
<evidence type="ECO:0000313" key="4">
    <source>
        <dbReference type="EMBL" id="JAC77203.1"/>
    </source>
</evidence>
<dbReference type="PROSITE" id="PS50897">
    <property type="entry name" value="CTLH"/>
    <property type="match status" value="1"/>
</dbReference>
<dbReference type="Pfam" id="PF21889">
    <property type="entry name" value="TPR1-like_2nd"/>
    <property type="match status" value="1"/>
</dbReference>
<organism evidence="4">
    <name type="scientific">Tetraselmis sp. GSL018</name>
    <dbReference type="NCBI Taxonomy" id="582737"/>
    <lineage>
        <taxon>Eukaryota</taxon>
        <taxon>Viridiplantae</taxon>
        <taxon>Chlorophyta</taxon>
        <taxon>core chlorophytes</taxon>
        <taxon>Chlorodendrophyceae</taxon>
        <taxon>Chlorodendrales</taxon>
        <taxon>Chlorodendraceae</taxon>
        <taxon>Tetraselmis</taxon>
    </lineage>
</organism>
<dbReference type="PANTHER" id="PTHR44083:SF45">
    <property type="entry name" value="TOPLESS-RELATED PROTEIN 1"/>
    <property type="match status" value="1"/>
</dbReference>
<evidence type="ECO:0000256" key="1">
    <source>
        <dbReference type="ARBA" id="ARBA00022574"/>
    </source>
</evidence>
<dbReference type="InterPro" id="IPR006594">
    <property type="entry name" value="LisH"/>
</dbReference>
<gene>
    <name evidence="4" type="ORF">TSPGSL018_18281</name>
</gene>
<dbReference type="InterPro" id="IPR006595">
    <property type="entry name" value="CTLH_C"/>
</dbReference>
<dbReference type="InterPro" id="IPR054080">
    <property type="entry name" value="TPR1-like_2nd"/>
</dbReference>
<dbReference type="GO" id="GO:0006355">
    <property type="term" value="P:regulation of DNA-templated transcription"/>
    <property type="evidence" value="ECO:0007669"/>
    <property type="project" value="InterPro"/>
</dbReference>
<dbReference type="AlphaFoldDB" id="A0A061RZ18"/>
<reference evidence="4" key="1">
    <citation type="submission" date="2014-05" db="EMBL/GenBank/DDBJ databases">
        <title>The transcriptome of the halophilic microalga Tetraselmis sp. GSL018 isolated from the Great Salt Lake, Utah.</title>
        <authorList>
            <person name="Jinkerson R.E."/>
            <person name="D'Adamo S."/>
            <person name="Posewitz M.C."/>
        </authorList>
    </citation>
    <scope>NUCLEOTIDE SEQUENCE</scope>
    <source>
        <strain evidence="4">GSL018</strain>
    </source>
</reference>
<dbReference type="SMART" id="SM00667">
    <property type="entry name" value="LisH"/>
    <property type="match status" value="1"/>
</dbReference>
<proteinExistence type="predicted"/>